<dbReference type="Gene3D" id="3.20.20.370">
    <property type="entry name" value="Glycoside hydrolase/deacetylase"/>
    <property type="match status" value="1"/>
</dbReference>
<name>A0ABS2BLX9_9NEIS</name>
<dbReference type="Pfam" id="PF01522">
    <property type="entry name" value="Polysacc_deac_1"/>
    <property type="match status" value="1"/>
</dbReference>
<comment type="caution">
    <text evidence="4">The sequence shown here is derived from an EMBL/GenBank/DDBJ whole genome shotgun (WGS) entry which is preliminary data.</text>
</comment>
<evidence type="ECO:0000256" key="1">
    <source>
        <dbReference type="ARBA" id="ARBA00022801"/>
    </source>
</evidence>
<dbReference type="InterPro" id="IPR002509">
    <property type="entry name" value="NODB_dom"/>
</dbReference>
<keyword evidence="2" id="KW-0732">Signal</keyword>
<feature type="domain" description="Chitin-binding type-3" evidence="3">
    <location>
        <begin position="24"/>
        <end position="72"/>
    </location>
</feature>
<evidence type="ECO:0000256" key="2">
    <source>
        <dbReference type="SAM" id="SignalP"/>
    </source>
</evidence>
<feature type="domain" description="Chitin-binding type-3" evidence="3">
    <location>
        <begin position="93"/>
        <end position="137"/>
    </location>
</feature>
<dbReference type="SMART" id="SM00495">
    <property type="entry name" value="ChtBD3"/>
    <property type="match status" value="2"/>
</dbReference>
<dbReference type="SUPFAM" id="SSF88713">
    <property type="entry name" value="Glycoside hydrolase/deacetylase"/>
    <property type="match status" value="1"/>
</dbReference>
<feature type="chain" id="PRO_5046306211" evidence="2">
    <location>
        <begin position="24"/>
        <end position="613"/>
    </location>
</feature>
<dbReference type="Gene3D" id="2.10.10.20">
    <property type="entry name" value="Carbohydrate-binding module superfamily 5/12"/>
    <property type="match status" value="2"/>
</dbReference>
<evidence type="ECO:0000259" key="3">
    <source>
        <dbReference type="SMART" id="SM00495"/>
    </source>
</evidence>
<dbReference type="RefSeq" id="WP_203538869.1">
    <property type="nucleotide sequence ID" value="NZ_JAESND010000006.1"/>
</dbReference>
<keyword evidence="1" id="KW-0378">Hydrolase</keyword>
<dbReference type="CDD" id="cd12215">
    <property type="entry name" value="ChiC_BD"/>
    <property type="match status" value="1"/>
</dbReference>
<organism evidence="4 5">
    <name type="scientific">Jeongeupia naejangsanensis</name>
    <dbReference type="NCBI Taxonomy" id="613195"/>
    <lineage>
        <taxon>Bacteria</taxon>
        <taxon>Pseudomonadati</taxon>
        <taxon>Pseudomonadota</taxon>
        <taxon>Betaproteobacteria</taxon>
        <taxon>Neisseriales</taxon>
        <taxon>Chitinibacteraceae</taxon>
        <taxon>Jeongeupia</taxon>
    </lineage>
</organism>
<evidence type="ECO:0000313" key="4">
    <source>
        <dbReference type="EMBL" id="MBM3116624.1"/>
    </source>
</evidence>
<dbReference type="SUPFAM" id="SSF51055">
    <property type="entry name" value="Carbohydrate binding domain"/>
    <property type="match status" value="2"/>
</dbReference>
<dbReference type="EMBL" id="JAESND010000006">
    <property type="protein sequence ID" value="MBM3116624.1"/>
    <property type="molecule type" value="Genomic_DNA"/>
</dbReference>
<dbReference type="CDD" id="cd12214">
    <property type="entry name" value="ChiA1_BD"/>
    <property type="match status" value="1"/>
</dbReference>
<feature type="signal peptide" evidence="2">
    <location>
        <begin position="1"/>
        <end position="23"/>
    </location>
</feature>
<accession>A0ABS2BLX9</accession>
<dbReference type="InterPro" id="IPR003610">
    <property type="entry name" value="CBM5/12"/>
</dbReference>
<sequence length="613" mass="65761">MNHFNRFAMTAVPALCVALQAYAYPTWVEGGTYAAGTIVAYQGHDYKALTTHTAYVGTGWTPSTTPTLWQDLGTQSNGTPTPTPTPVPTPGGCTPWGSTTVYTAGQCIIYKGKMYRAKWWAQNAEPGIDPWGPWEYIGDVSVPPTPTPTPVPTPVGPTPVQIPPEKVSAIATGNSVAISWTTAPRTMPSVNRWDLVENGTVVFSGTYDNKSSPSCRDYWYTSGQLHFDGHICSGGTTLQNVAAGAHTYIVNVYFSGDQDRPIYTTEPFSVTVAPPVQLSGVEVKTWRGAAKGAYSMVHDDFCNSSVSQSHTTIAEPELTKRGLVAAFGAITAECQPAHWTAAQTFVTHGHEIANHSRNHLPAGSSDANWVNSVEIGDSVQDVKTNLNGYQMTYFIWPYDTATDAALAYLRTQPDYLGGRGSNRDLGGGNIEYVGRPAGVNAANFSDPYMVKWDVFTASGQWSLYPMGSEILNLHVDAAIDQGGWATRTMHGVSDNAYDGYEPVPVARYLGHLDYVKAKVDAGLLWVATPSNVIRYRYAREACAPTLNGSQVVFNAGNADCVKYATPLTLELSASVSAINVKQGATALAVKALGGGKFRVDADPLAGPLSVFDQ</sequence>
<evidence type="ECO:0000313" key="5">
    <source>
        <dbReference type="Proteomes" id="UP000809431"/>
    </source>
</evidence>
<reference evidence="4 5" key="1">
    <citation type="submission" date="2021-01" db="EMBL/GenBank/DDBJ databases">
        <title>Draft Genome Sequence and Polyhydroxyalkanoate Biosynthetic Potential of Jeongeupia naejangsanensis Type Strain DSM 24253.</title>
        <authorList>
            <person name="Turrini P."/>
            <person name="Artuso I."/>
            <person name="Lugli G.A."/>
            <person name="Frangipani E."/>
            <person name="Ventura M."/>
            <person name="Visca P."/>
        </authorList>
    </citation>
    <scope>NUCLEOTIDE SEQUENCE [LARGE SCALE GENOMIC DNA]</scope>
    <source>
        <strain evidence="4 5">DSM 24253</strain>
    </source>
</reference>
<dbReference type="InterPro" id="IPR011330">
    <property type="entry name" value="Glyco_hydro/deAcase_b/a-brl"/>
</dbReference>
<gene>
    <name evidence="4" type="ORF">JMJ54_12360</name>
</gene>
<dbReference type="Pfam" id="PF02839">
    <property type="entry name" value="CBM_5_12"/>
    <property type="match status" value="2"/>
</dbReference>
<protein>
    <submittedName>
        <fullName evidence="4">Polysaccharide deacetylase family protein</fullName>
    </submittedName>
</protein>
<dbReference type="InterPro" id="IPR036573">
    <property type="entry name" value="CBM_sf_5/12"/>
</dbReference>
<keyword evidence="5" id="KW-1185">Reference proteome</keyword>
<dbReference type="Proteomes" id="UP000809431">
    <property type="component" value="Unassembled WGS sequence"/>
</dbReference>
<proteinExistence type="predicted"/>